<dbReference type="AlphaFoldDB" id="A0A9Q0YM50"/>
<dbReference type="Pfam" id="PF00059">
    <property type="entry name" value="Lectin_C"/>
    <property type="match status" value="1"/>
</dbReference>
<organism evidence="3 4">
    <name type="scientific">Holothuria leucospilota</name>
    <name type="common">Black long sea cucumber</name>
    <name type="synonym">Mertensiothuria leucospilota</name>
    <dbReference type="NCBI Taxonomy" id="206669"/>
    <lineage>
        <taxon>Eukaryota</taxon>
        <taxon>Metazoa</taxon>
        <taxon>Echinodermata</taxon>
        <taxon>Eleutherozoa</taxon>
        <taxon>Echinozoa</taxon>
        <taxon>Holothuroidea</taxon>
        <taxon>Aspidochirotacea</taxon>
        <taxon>Aspidochirotida</taxon>
        <taxon>Holothuriidae</taxon>
        <taxon>Holothuria</taxon>
    </lineage>
</organism>
<name>A0A9Q0YM50_HOLLE</name>
<accession>A0A9Q0YM50</accession>
<keyword evidence="1" id="KW-0732">Signal</keyword>
<feature type="domain" description="C-type lectin" evidence="2">
    <location>
        <begin position="30"/>
        <end position="151"/>
    </location>
</feature>
<feature type="signal peptide" evidence="1">
    <location>
        <begin position="1"/>
        <end position="18"/>
    </location>
</feature>
<reference evidence="3" key="1">
    <citation type="submission" date="2021-10" db="EMBL/GenBank/DDBJ databases">
        <title>Tropical sea cucumber genome reveals ecological adaptation and Cuvierian tubules defense mechanism.</title>
        <authorList>
            <person name="Chen T."/>
        </authorList>
    </citation>
    <scope>NUCLEOTIDE SEQUENCE</scope>
    <source>
        <strain evidence="3">Nanhai2018</strain>
        <tissue evidence="3">Muscle</tissue>
    </source>
</reference>
<dbReference type="PANTHER" id="PTHR22803">
    <property type="entry name" value="MANNOSE, PHOSPHOLIPASE, LECTIN RECEPTOR RELATED"/>
    <property type="match status" value="1"/>
</dbReference>
<dbReference type="Proteomes" id="UP001152320">
    <property type="component" value="Chromosome 18"/>
</dbReference>
<evidence type="ECO:0000313" key="3">
    <source>
        <dbReference type="EMBL" id="KAJ8024997.1"/>
    </source>
</evidence>
<dbReference type="SUPFAM" id="SSF56436">
    <property type="entry name" value="C-type lectin-like"/>
    <property type="match status" value="1"/>
</dbReference>
<protein>
    <submittedName>
        <fullName evidence="3">Brevican core protein</fullName>
    </submittedName>
</protein>
<proteinExistence type="predicted"/>
<dbReference type="InterPro" id="IPR050111">
    <property type="entry name" value="C-type_lectin/snaclec_domain"/>
</dbReference>
<dbReference type="InterPro" id="IPR016187">
    <property type="entry name" value="CTDL_fold"/>
</dbReference>
<dbReference type="Gene3D" id="3.10.100.10">
    <property type="entry name" value="Mannose-Binding Protein A, subunit A"/>
    <property type="match status" value="1"/>
</dbReference>
<gene>
    <name evidence="3" type="ORF">HOLleu_35075</name>
</gene>
<sequence length="172" mass="20114">MLLRIALLLMISCYSVNAAVIFCPPGWTEFEYYCYRYFSFKKSWYQAHSFCNNVASRGYSSSSSYYRSGELTSISNSREQAFLHNYWQSANAGEEAMWIGLNDPRRNRVFQWSDGTSLLYQNWNSGEPNNHENRGEYYGTMLRNGKWNDEHASSVKMFGFTCKMRRPGPRNC</sequence>
<keyword evidence="4" id="KW-1185">Reference proteome</keyword>
<dbReference type="OrthoDB" id="441660at2759"/>
<feature type="chain" id="PRO_5040499854" evidence="1">
    <location>
        <begin position="19"/>
        <end position="172"/>
    </location>
</feature>
<evidence type="ECO:0000313" key="4">
    <source>
        <dbReference type="Proteomes" id="UP001152320"/>
    </source>
</evidence>
<dbReference type="EMBL" id="JAIZAY010000018">
    <property type="protein sequence ID" value="KAJ8024997.1"/>
    <property type="molecule type" value="Genomic_DNA"/>
</dbReference>
<dbReference type="PROSITE" id="PS50041">
    <property type="entry name" value="C_TYPE_LECTIN_2"/>
    <property type="match status" value="1"/>
</dbReference>
<evidence type="ECO:0000259" key="2">
    <source>
        <dbReference type="PROSITE" id="PS50041"/>
    </source>
</evidence>
<dbReference type="SMART" id="SM00034">
    <property type="entry name" value="CLECT"/>
    <property type="match status" value="1"/>
</dbReference>
<evidence type="ECO:0000256" key="1">
    <source>
        <dbReference type="SAM" id="SignalP"/>
    </source>
</evidence>
<dbReference type="InterPro" id="IPR001304">
    <property type="entry name" value="C-type_lectin-like"/>
</dbReference>
<comment type="caution">
    <text evidence="3">The sequence shown here is derived from an EMBL/GenBank/DDBJ whole genome shotgun (WGS) entry which is preliminary data.</text>
</comment>
<dbReference type="InterPro" id="IPR016186">
    <property type="entry name" value="C-type_lectin-like/link_sf"/>
</dbReference>